<dbReference type="Proteomes" id="UP000027822">
    <property type="component" value="Unassembled WGS sequence"/>
</dbReference>
<evidence type="ECO:0000313" key="3">
    <source>
        <dbReference type="EMBL" id="KEK19889.1"/>
    </source>
</evidence>
<protein>
    <submittedName>
        <fullName evidence="3">Bacitracin ABC transporter permease</fullName>
    </submittedName>
</protein>
<dbReference type="InterPro" id="IPR000326">
    <property type="entry name" value="PAP2/HPO"/>
</dbReference>
<comment type="caution">
    <text evidence="3">The sequence shown here is derived from an EMBL/GenBank/DDBJ whole genome shotgun (WGS) entry which is preliminary data.</text>
</comment>
<dbReference type="SMART" id="SM00014">
    <property type="entry name" value="acidPPc"/>
    <property type="match status" value="1"/>
</dbReference>
<keyword evidence="4" id="KW-1185">Reference proteome</keyword>
<keyword evidence="1" id="KW-1133">Transmembrane helix</keyword>
<organism evidence="3 4">
    <name type="scientific">Bacillus manliponensis</name>
    <dbReference type="NCBI Taxonomy" id="574376"/>
    <lineage>
        <taxon>Bacteria</taxon>
        <taxon>Bacillati</taxon>
        <taxon>Bacillota</taxon>
        <taxon>Bacilli</taxon>
        <taxon>Bacillales</taxon>
        <taxon>Bacillaceae</taxon>
        <taxon>Bacillus</taxon>
        <taxon>Bacillus cereus group</taxon>
    </lineage>
</organism>
<dbReference type="SUPFAM" id="SSF48317">
    <property type="entry name" value="Acid phosphatase/Vanadium-dependent haloperoxidase"/>
    <property type="match status" value="1"/>
</dbReference>
<evidence type="ECO:0000256" key="1">
    <source>
        <dbReference type="SAM" id="Phobius"/>
    </source>
</evidence>
<name>A0A073JY14_9BACI</name>
<evidence type="ECO:0000259" key="2">
    <source>
        <dbReference type="SMART" id="SM00014"/>
    </source>
</evidence>
<gene>
    <name evidence="3" type="ORF">BAMA_19130</name>
</gene>
<dbReference type="EMBL" id="JOTN01000005">
    <property type="protein sequence ID" value="KEK19889.1"/>
    <property type="molecule type" value="Genomic_DNA"/>
</dbReference>
<dbReference type="AlphaFoldDB" id="A0A073JY14"/>
<sequence length="198" mass="22719">MSLFQYNIDAFRAINDLGKQYPSLEPMIIFVAEYTVYFLALLMLFYWFTGSKQNRMMMIHSMFAFILAEVIGKTVGLFHSNHQPFAVLSDVNQLVQHEIDNSFPSDHTILFFSICTSIWLVRKKEGWIWMILACCVATSRILVGVHYPLDVAVGALIGILSAVFVYKFAPKMSFIKQLLSLYEKIESNVLPAKKQMKN</sequence>
<feature type="transmembrane region" description="Helical" evidence="1">
    <location>
        <begin position="151"/>
        <end position="169"/>
    </location>
</feature>
<dbReference type="Pfam" id="PF01569">
    <property type="entry name" value="PAP2"/>
    <property type="match status" value="1"/>
</dbReference>
<proteinExistence type="predicted"/>
<evidence type="ECO:0000313" key="4">
    <source>
        <dbReference type="Proteomes" id="UP000027822"/>
    </source>
</evidence>
<dbReference type="PANTHER" id="PTHR14969">
    <property type="entry name" value="SPHINGOSINE-1-PHOSPHATE PHOSPHOHYDROLASE"/>
    <property type="match status" value="1"/>
</dbReference>
<feature type="transmembrane region" description="Helical" evidence="1">
    <location>
        <begin position="127"/>
        <end position="145"/>
    </location>
</feature>
<dbReference type="PANTHER" id="PTHR14969:SF13">
    <property type="entry name" value="AT30094P"/>
    <property type="match status" value="1"/>
</dbReference>
<feature type="domain" description="Phosphatidic acid phosphatase type 2/haloperoxidase" evidence="2">
    <location>
        <begin position="63"/>
        <end position="166"/>
    </location>
</feature>
<dbReference type="eggNOG" id="COG0671">
    <property type="taxonomic scope" value="Bacteria"/>
</dbReference>
<keyword evidence="1" id="KW-0812">Transmembrane</keyword>
<dbReference type="CDD" id="cd03385">
    <property type="entry name" value="PAP2_BcrC_like"/>
    <property type="match status" value="1"/>
</dbReference>
<dbReference type="RefSeq" id="WP_034638057.1">
    <property type="nucleotide sequence ID" value="NZ_CBCSJC010000010.1"/>
</dbReference>
<keyword evidence="1" id="KW-0472">Membrane</keyword>
<dbReference type="Gene3D" id="1.20.144.10">
    <property type="entry name" value="Phosphatidic acid phosphatase type 2/haloperoxidase"/>
    <property type="match status" value="1"/>
</dbReference>
<dbReference type="STRING" id="574376.BAMA_19130"/>
<accession>A0A073JY14</accession>
<dbReference type="GO" id="GO:0050380">
    <property type="term" value="F:undecaprenyl-diphosphatase activity"/>
    <property type="evidence" value="ECO:0007669"/>
    <property type="project" value="InterPro"/>
</dbReference>
<dbReference type="OrthoDB" id="9789113at2"/>
<reference evidence="3 4" key="1">
    <citation type="submission" date="2014-06" db="EMBL/GenBank/DDBJ databases">
        <title>Draft genome sequence of Bacillus manliponensis JCM 15802 (MCCC 1A00708).</title>
        <authorList>
            <person name="Lai Q."/>
            <person name="Liu Y."/>
            <person name="Shao Z."/>
        </authorList>
    </citation>
    <scope>NUCLEOTIDE SEQUENCE [LARGE SCALE GENOMIC DNA]</scope>
    <source>
        <strain evidence="3 4">JCM 15802</strain>
    </source>
</reference>
<dbReference type="InterPro" id="IPR033879">
    <property type="entry name" value="UPP_Pase"/>
</dbReference>
<dbReference type="GO" id="GO:0005886">
    <property type="term" value="C:plasma membrane"/>
    <property type="evidence" value="ECO:0007669"/>
    <property type="project" value="InterPro"/>
</dbReference>
<dbReference type="InterPro" id="IPR036938">
    <property type="entry name" value="PAP2/HPO_sf"/>
</dbReference>
<feature type="transmembrane region" description="Helical" evidence="1">
    <location>
        <begin position="27"/>
        <end position="48"/>
    </location>
</feature>